<organism evidence="2 3">
    <name type="scientific">Ephemerocybe angulata</name>
    <dbReference type="NCBI Taxonomy" id="980116"/>
    <lineage>
        <taxon>Eukaryota</taxon>
        <taxon>Fungi</taxon>
        <taxon>Dikarya</taxon>
        <taxon>Basidiomycota</taxon>
        <taxon>Agaricomycotina</taxon>
        <taxon>Agaricomycetes</taxon>
        <taxon>Agaricomycetidae</taxon>
        <taxon>Agaricales</taxon>
        <taxon>Agaricineae</taxon>
        <taxon>Psathyrellaceae</taxon>
        <taxon>Ephemerocybe</taxon>
    </lineage>
</organism>
<feature type="region of interest" description="Disordered" evidence="1">
    <location>
        <begin position="391"/>
        <end position="411"/>
    </location>
</feature>
<feature type="compositionally biased region" description="Basic and acidic residues" evidence="1">
    <location>
        <begin position="9"/>
        <end position="24"/>
    </location>
</feature>
<proteinExistence type="predicted"/>
<dbReference type="Proteomes" id="UP000521943">
    <property type="component" value="Unassembled WGS sequence"/>
</dbReference>
<dbReference type="AlphaFoldDB" id="A0A8H6LSE0"/>
<accession>A0A8H6LSE0</accession>
<dbReference type="EMBL" id="JACGCI010000334">
    <property type="protein sequence ID" value="KAF6740945.1"/>
    <property type="molecule type" value="Genomic_DNA"/>
</dbReference>
<name>A0A8H6LSE0_9AGAR</name>
<protein>
    <submittedName>
        <fullName evidence="2">Uncharacterized protein</fullName>
    </submittedName>
</protein>
<feature type="region of interest" description="Disordered" evidence="1">
    <location>
        <begin position="446"/>
        <end position="480"/>
    </location>
</feature>
<feature type="region of interest" description="Disordered" evidence="1">
    <location>
        <begin position="530"/>
        <end position="598"/>
    </location>
</feature>
<evidence type="ECO:0000256" key="1">
    <source>
        <dbReference type="SAM" id="MobiDB-lite"/>
    </source>
</evidence>
<evidence type="ECO:0000313" key="3">
    <source>
        <dbReference type="Proteomes" id="UP000521943"/>
    </source>
</evidence>
<evidence type="ECO:0000313" key="2">
    <source>
        <dbReference type="EMBL" id="KAF6740945.1"/>
    </source>
</evidence>
<comment type="caution">
    <text evidence="2">The sequence shown here is derived from an EMBL/GenBank/DDBJ whole genome shotgun (WGS) entry which is preliminary data.</text>
</comment>
<feature type="compositionally biased region" description="Basic and acidic residues" evidence="1">
    <location>
        <begin position="57"/>
        <end position="68"/>
    </location>
</feature>
<feature type="region of interest" description="Disordered" evidence="1">
    <location>
        <begin position="1"/>
        <end position="24"/>
    </location>
</feature>
<sequence length="653" mass="71137">MGRPPLYNTKEEKLAAARARSKEHYDRFRDDICTSRRQKYMEKKLENGQGIRKYKISKTEEQRKHDNCIKSQRSYQRNKSQPKAAPSNCPSGRSQDVPRDLRTRAHVTQMYDTKNLENPVYSAVESSIQSEGIVYTPLGHILLAAAEDGGGRNEERNTSDHSTTVIRGASSTIPASHPSSPTVYSPLGLYPASPSSIRSEGGVLGGRRSLPAVQGASSRYPRLHPPRPFGLYRPFGHDVVVRVPGAVQKDGRAKAPKGSSTEITAARHNLSMSEAHTAWLRTTYEEILGNMSLQSYLEGIASQFVHDSFVDRLISSLPRLKWLHTAAENHGVDIAKEMGAGVHLLDLNDLTERLRLTVEMIEDLEEVAKDGGWDFFIDRYNMAPSLRSSSRKSGLARQHPVPPVNSSQGADLVGSCTTVTAPRLAVLATLPVAPVSFNPPSDALVTPAVSPPSELDPAINSEAESSELDHKINPEAESRDSHPAVKLIFHGKRTLTFKTSEEFRAYIAIEAQGSKVEAKGEDRDVEWASAEPVIDAALNTQKPAGAEMKTGSRHPKSTASSSRGPGDVNDLTPSKSTTLGKRRERPADTVQADEASDGSGAEIELTGYYIPAKLVRNARQAKVAARRMAIEEVIDLTGPTGSSIVFTTGFGNP</sequence>
<feature type="compositionally biased region" description="Basic and acidic residues" evidence="1">
    <location>
        <begin position="467"/>
        <end position="480"/>
    </location>
</feature>
<reference evidence="2 3" key="1">
    <citation type="submission" date="2020-07" db="EMBL/GenBank/DDBJ databases">
        <title>Comparative genomics of pyrophilous fungi reveals a link between fire events and developmental genes.</title>
        <authorList>
            <consortium name="DOE Joint Genome Institute"/>
            <person name="Steindorff A.S."/>
            <person name="Carver A."/>
            <person name="Calhoun S."/>
            <person name="Stillman K."/>
            <person name="Liu H."/>
            <person name="Lipzen A."/>
            <person name="Pangilinan J."/>
            <person name="Labutti K."/>
            <person name="Bruns T.D."/>
            <person name="Grigoriev I.V."/>
        </authorList>
    </citation>
    <scope>NUCLEOTIDE SEQUENCE [LARGE SCALE GENOMIC DNA]</scope>
    <source>
        <strain evidence="2 3">CBS 144469</strain>
    </source>
</reference>
<keyword evidence="3" id="KW-1185">Reference proteome</keyword>
<feature type="compositionally biased region" description="Polar residues" evidence="1">
    <location>
        <begin position="69"/>
        <end position="81"/>
    </location>
</feature>
<gene>
    <name evidence="2" type="ORF">DFP72DRAFT_863755</name>
</gene>
<feature type="region of interest" description="Disordered" evidence="1">
    <location>
        <begin position="43"/>
        <end position="99"/>
    </location>
</feature>